<dbReference type="EMBL" id="BK015575">
    <property type="protein sequence ID" value="DAE14081.1"/>
    <property type="molecule type" value="Genomic_DNA"/>
</dbReference>
<reference evidence="1" key="1">
    <citation type="journal article" date="2021" name="Proc. Natl. Acad. Sci. U.S.A.">
        <title>A Catalog of Tens of Thousands of Viruses from Human Metagenomes Reveals Hidden Associations with Chronic Diseases.</title>
        <authorList>
            <person name="Tisza M.J."/>
            <person name="Buck C.B."/>
        </authorList>
    </citation>
    <scope>NUCLEOTIDE SEQUENCE</scope>
    <source>
        <strain evidence="1">Ctlwr10</strain>
    </source>
</reference>
<evidence type="ECO:0000313" key="1">
    <source>
        <dbReference type="EMBL" id="DAE14081.1"/>
    </source>
</evidence>
<name>A0A8S5Q5F4_9CAUD</name>
<protein>
    <submittedName>
        <fullName evidence="1">Uncharacterized protein</fullName>
    </submittedName>
</protein>
<proteinExistence type="predicted"/>
<sequence length="30" mass="3291">MFHALMFPVHDGTPFLFAAGAFMIITHKAA</sequence>
<accession>A0A8S5Q5F4</accession>
<organism evidence="1">
    <name type="scientific">Caudovirales sp. ctlwr10</name>
    <dbReference type="NCBI Taxonomy" id="2825771"/>
    <lineage>
        <taxon>Viruses</taxon>
        <taxon>Duplodnaviria</taxon>
        <taxon>Heunggongvirae</taxon>
        <taxon>Uroviricota</taxon>
        <taxon>Caudoviricetes</taxon>
    </lineage>
</organism>